<evidence type="ECO:0000313" key="12">
    <source>
        <dbReference type="EMBL" id="MET6996424.1"/>
    </source>
</evidence>
<comment type="pathway">
    <text evidence="3">Nitrogen metabolism; nitrate reduction (assimilation).</text>
</comment>
<evidence type="ECO:0000256" key="8">
    <source>
        <dbReference type="ARBA" id="ARBA00023004"/>
    </source>
</evidence>
<dbReference type="Gene3D" id="3.50.50.60">
    <property type="entry name" value="FAD/NAD(P)-binding domain"/>
    <property type="match status" value="2"/>
</dbReference>
<dbReference type="InterPro" id="IPR052034">
    <property type="entry name" value="NasD-like"/>
</dbReference>
<dbReference type="EMBL" id="JBEXAC010000001">
    <property type="protein sequence ID" value="MET6996424.1"/>
    <property type="molecule type" value="Genomic_DNA"/>
</dbReference>
<evidence type="ECO:0000256" key="7">
    <source>
        <dbReference type="ARBA" id="ARBA00023002"/>
    </source>
</evidence>
<dbReference type="PANTHER" id="PTHR43809:SF1">
    <property type="entry name" value="NITRITE REDUCTASE (NADH) LARGE SUBUNIT"/>
    <property type="match status" value="1"/>
</dbReference>
<comment type="cofactor">
    <cofactor evidence="1">
        <name>siroheme</name>
        <dbReference type="ChEBI" id="CHEBI:60052"/>
    </cofactor>
</comment>
<evidence type="ECO:0000259" key="10">
    <source>
        <dbReference type="Pfam" id="PF04324"/>
    </source>
</evidence>
<keyword evidence="6" id="KW-0479">Metal-binding</keyword>
<dbReference type="RefSeq" id="WP_354659066.1">
    <property type="nucleotide sequence ID" value="NZ_JBEXAC010000001.1"/>
</dbReference>
<dbReference type="Proteomes" id="UP001549749">
    <property type="component" value="Unassembled WGS sequence"/>
</dbReference>
<keyword evidence="8" id="KW-0408">Iron</keyword>
<organism evidence="12 13">
    <name type="scientific">Chitinophaga defluvii</name>
    <dbReference type="NCBI Taxonomy" id="3163343"/>
    <lineage>
        <taxon>Bacteria</taxon>
        <taxon>Pseudomonadati</taxon>
        <taxon>Bacteroidota</taxon>
        <taxon>Chitinophagia</taxon>
        <taxon>Chitinophagales</taxon>
        <taxon>Chitinophagaceae</taxon>
        <taxon>Chitinophaga</taxon>
    </lineage>
</organism>
<evidence type="ECO:0000256" key="2">
    <source>
        <dbReference type="ARBA" id="ARBA00001966"/>
    </source>
</evidence>
<gene>
    <name evidence="12" type="ORF">ABR189_03565</name>
</gene>
<dbReference type="PANTHER" id="PTHR43809">
    <property type="entry name" value="NITRITE REDUCTASE (NADH) LARGE SUBUNIT"/>
    <property type="match status" value="1"/>
</dbReference>
<evidence type="ECO:0000256" key="6">
    <source>
        <dbReference type="ARBA" id="ARBA00022723"/>
    </source>
</evidence>
<sequence length="485" mass="53276">MKRTAVAPVKKSKLVVIGNGPAGFKFCEKFVKYRLEKQFDLVVYGEEHYPAYDRINLTRHFEDSVIEKLVLAPVSWYTQNKITLKTGQQVVEIDRKQRLIKTSNGAVEQYDKLILATGSAPFIPSLENRELPGVFVYRTIDDITAIQSYIQPEHKAIVIGGGILGLEAARALLYAGLQTTVIEIAPHLMPRQLDVEGAAILQQQVEQLGLSVYCSKQVTKILGTEEVKGITCADGTCLTADVVIISAGIRPRDELGVRCGLQIGTNGGIVVNNYNLTSDENIFAIGECALAADRIWGLAAPCYEMAEVVAARLAKIYKVFSANVLLTKLKVLEVKVVSFGDALGKHPHIPLVYRHEETGVYKRINISPDQQYVLGGILVGEAGCYATLFHMLRNRIKITGLPAELIAPKTETNEEKITDFPDNTIICLCEGVCKGTIVADILENNLTRLDEVKKMTNAGTGCESCISLLEDLLAEVSRKVLQTRS</sequence>
<proteinExistence type="inferred from homology"/>
<name>A0ABV2T2S3_9BACT</name>
<comment type="similarity">
    <text evidence="4">Belongs to the nitrite and sulfite reductase 4Fe-4S domain family.</text>
</comment>
<feature type="domain" description="BFD-like [2Fe-2S]-binding" evidence="10">
    <location>
        <begin position="425"/>
        <end position="475"/>
    </location>
</feature>
<evidence type="ECO:0000256" key="1">
    <source>
        <dbReference type="ARBA" id="ARBA00001929"/>
    </source>
</evidence>
<dbReference type="InterPro" id="IPR023753">
    <property type="entry name" value="FAD/NAD-binding_dom"/>
</dbReference>
<keyword evidence="13" id="KW-1185">Reference proteome</keyword>
<evidence type="ECO:0000256" key="3">
    <source>
        <dbReference type="ARBA" id="ARBA00005096"/>
    </source>
</evidence>
<evidence type="ECO:0000256" key="5">
    <source>
        <dbReference type="ARBA" id="ARBA00022617"/>
    </source>
</evidence>
<keyword evidence="9" id="KW-0411">Iron-sulfur</keyword>
<evidence type="ECO:0000256" key="9">
    <source>
        <dbReference type="ARBA" id="ARBA00023014"/>
    </source>
</evidence>
<dbReference type="Pfam" id="PF07992">
    <property type="entry name" value="Pyr_redox_2"/>
    <property type="match status" value="1"/>
</dbReference>
<dbReference type="PRINTS" id="PR00368">
    <property type="entry name" value="FADPNR"/>
</dbReference>
<comment type="caution">
    <text evidence="12">The sequence shown here is derived from an EMBL/GenBank/DDBJ whole genome shotgun (WGS) entry which is preliminary data.</text>
</comment>
<protein>
    <submittedName>
        <fullName evidence="12">FAD-dependent oxidoreductase</fullName>
    </submittedName>
</protein>
<dbReference type="InterPro" id="IPR007419">
    <property type="entry name" value="BFD-like_2Fe2S-bd_dom"/>
</dbReference>
<dbReference type="SUPFAM" id="SSF51905">
    <property type="entry name" value="FAD/NAD(P)-binding domain"/>
    <property type="match status" value="2"/>
</dbReference>
<dbReference type="InterPro" id="IPR041854">
    <property type="entry name" value="BFD-like_2Fe2S-bd_dom_sf"/>
</dbReference>
<dbReference type="InterPro" id="IPR036188">
    <property type="entry name" value="FAD/NAD-bd_sf"/>
</dbReference>
<dbReference type="Gene3D" id="1.10.10.1100">
    <property type="entry name" value="BFD-like [2Fe-2S]-binding domain"/>
    <property type="match status" value="1"/>
</dbReference>
<accession>A0ABV2T2S3</accession>
<keyword evidence="5" id="KW-0349">Heme</keyword>
<feature type="domain" description="FAD/NAD(P)-binding" evidence="11">
    <location>
        <begin position="13"/>
        <end position="300"/>
    </location>
</feature>
<reference evidence="12 13" key="1">
    <citation type="submission" date="2024-06" db="EMBL/GenBank/DDBJ databases">
        <title>Chitinophaga defluvii sp. nov., isolated from municipal sewage.</title>
        <authorList>
            <person name="Zhang L."/>
        </authorList>
    </citation>
    <scope>NUCLEOTIDE SEQUENCE [LARGE SCALE GENOMIC DNA]</scope>
    <source>
        <strain evidence="12 13">H8</strain>
    </source>
</reference>
<keyword evidence="7" id="KW-0560">Oxidoreductase</keyword>
<dbReference type="Pfam" id="PF04324">
    <property type="entry name" value="Fer2_BFD"/>
    <property type="match status" value="1"/>
</dbReference>
<evidence type="ECO:0000259" key="11">
    <source>
        <dbReference type="Pfam" id="PF07992"/>
    </source>
</evidence>
<comment type="cofactor">
    <cofactor evidence="2">
        <name>[4Fe-4S] cluster</name>
        <dbReference type="ChEBI" id="CHEBI:49883"/>
    </cofactor>
</comment>
<evidence type="ECO:0000256" key="4">
    <source>
        <dbReference type="ARBA" id="ARBA00010429"/>
    </source>
</evidence>
<dbReference type="PRINTS" id="PR00411">
    <property type="entry name" value="PNDRDTASEI"/>
</dbReference>
<evidence type="ECO:0000313" key="13">
    <source>
        <dbReference type="Proteomes" id="UP001549749"/>
    </source>
</evidence>